<accession>A0A9X2L158</accession>
<evidence type="ECO:0000313" key="3">
    <source>
        <dbReference type="Proteomes" id="UP001139125"/>
    </source>
</evidence>
<sequence length="131" mass="15495">MSRNSAFNYYNKDLRPNARSLRKNMTKAEVCLWKYGLRKKQRMGYTFNRQRPVLNYIADFICKKLKLIIEVDGSSHDSPEAFEYDQRRQRHLEEAGFRVIRFRNKDVLTNMDAVLMAVDKVILELENGAES</sequence>
<keyword evidence="2" id="KW-0378">Hydrolase</keyword>
<protein>
    <submittedName>
        <fullName evidence="2">Endonuclease domain-containing protein</fullName>
    </submittedName>
</protein>
<dbReference type="EMBL" id="JANDBC010000001">
    <property type="protein sequence ID" value="MCP9290360.1"/>
    <property type="molecule type" value="Genomic_DNA"/>
</dbReference>
<dbReference type="RefSeq" id="WP_255132360.1">
    <property type="nucleotide sequence ID" value="NZ_JANDBC010000001.1"/>
</dbReference>
<dbReference type="Pfam" id="PF04480">
    <property type="entry name" value="DUF559"/>
    <property type="match status" value="1"/>
</dbReference>
<proteinExistence type="predicted"/>
<dbReference type="InterPro" id="IPR011335">
    <property type="entry name" value="Restrct_endonuc-II-like"/>
</dbReference>
<dbReference type="PANTHER" id="PTHR38590">
    <property type="entry name" value="BLL0828 PROTEIN"/>
    <property type="match status" value="1"/>
</dbReference>
<dbReference type="PANTHER" id="PTHR38590:SF1">
    <property type="entry name" value="BLL0828 PROTEIN"/>
    <property type="match status" value="1"/>
</dbReference>
<gene>
    <name evidence="2" type="ORF">NM125_02055</name>
</gene>
<dbReference type="InterPro" id="IPR007569">
    <property type="entry name" value="DUF559"/>
</dbReference>
<dbReference type="SUPFAM" id="SSF52980">
    <property type="entry name" value="Restriction endonuclease-like"/>
    <property type="match status" value="1"/>
</dbReference>
<comment type="caution">
    <text evidence="2">The sequence shown here is derived from an EMBL/GenBank/DDBJ whole genome shotgun (WGS) entry which is preliminary data.</text>
</comment>
<reference evidence="2" key="1">
    <citation type="submission" date="2022-06" db="EMBL/GenBank/DDBJ databases">
        <title>Gracilimonas sp. CAU 1638 isolated from sea sediment.</title>
        <authorList>
            <person name="Kim W."/>
        </authorList>
    </citation>
    <scope>NUCLEOTIDE SEQUENCE</scope>
    <source>
        <strain evidence="2">CAU 1638</strain>
    </source>
</reference>
<name>A0A9X2L158_9BACT</name>
<dbReference type="InterPro" id="IPR047216">
    <property type="entry name" value="Endonuclease_DUF559_bact"/>
</dbReference>
<dbReference type="AlphaFoldDB" id="A0A9X2L158"/>
<keyword evidence="3" id="KW-1185">Reference proteome</keyword>
<evidence type="ECO:0000259" key="1">
    <source>
        <dbReference type="Pfam" id="PF04480"/>
    </source>
</evidence>
<dbReference type="Gene3D" id="3.40.960.10">
    <property type="entry name" value="VSR Endonuclease"/>
    <property type="match status" value="1"/>
</dbReference>
<keyword evidence="2" id="KW-0255">Endonuclease</keyword>
<dbReference type="Proteomes" id="UP001139125">
    <property type="component" value="Unassembled WGS sequence"/>
</dbReference>
<evidence type="ECO:0000313" key="2">
    <source>
        <dbReference type="EMBL" id="MCP9290360.1"/>
    </source>
</evidence>
<feature type="domain" description="DUF559" evidence="1">
    <location>
        <begin position="14"/>
        <end position="121"/>
    </location>
</feature>
<dbReference type="CDD" id="cd01038">
    <property type="entry name" value="Endonuclease_DUF559"/>
    <property type="match status" value="1"/>
</dbReference>
<dbReference type="GO" id="GO:0004519">
    <property type="term" value="F:endonuclease activity"/>
    <property type="evidence" value="ECO:0007669"/>
    <property type="project" value="UniProtKB-KW"/>
</dbReference>
<keyword evidence="2" id="KW-0540">Nuclease</keyword>
<organism evidence="2 3">
    <name type="scientific">Gracilimonas sediminicola</name>
    <dbReference type="NCBI Taxonomy" id="2952158"/>
    <lineage>
        <taxon>Bacteria</taxon>
        <taxon>Pseudomonadati</taxon>
        <taxon>Balneolota</taxon>
        <taxon>Balneolia</taxon>
        <taxon>Balneolales</taxon>
        <taxon>Balneolaceae</taxon>
        <taxon>Gracilimonas</taxon>
    </lineage>
</organism>